<gene>
    <name evidence="1" type="ORF">RDB_LOCUS157557</name>
</gene>
<proteinExistence type="predicted"/>
<protein>
    <submittedName>
        <fullName evidence="1">Uncharacterized protein</fullName>
    </submittedName>
</protein>
<evidence type="ECO:0000313" key="1">
    <source>
        <dbReference type="EMBL" id="CAE6514377.1"/>
    </source>
</evidence>
<dbReference type="AlphaFoldDB" id="A0A8H3HHU5"/>
<dbReference type="EMBL" id="CAJMWT010006248">
    <property type="protein sequence ID" value="CAE6514377.1"/>
    <property type="molecule type" value="Genomic_DNA"/>
</dbReference>
<evidence type="ECO:0000313" key="2">
    <source>
        <dbReference type="Proteomes" id="UP000663843"/>
    </source>
</evidence>
<comment type="caution">
    <text evidence="1">The sequence shown here is derived from an EMBL/GenBank/DDBJ whole genome shotgun (WGS) entry which is preliminary data.</text>
</comment>
<accession>A0A8H3HHU5</accession>
<reference evidence="1" key="1">
    <citation type="submission" date="2021-01" db="EMBL/GenBank/DDBJ databases">
        <authorList>
            <person name="Kaushik A."/>
        </authorList>
    </citation>
    <scope>NUCLEOTIDE SEQUENCE</scope>
    <source>
        <strain evidence="1">AG2-2IIIB</strain>
    </source>
</reference>
<organism evidence="1 2">
    <name type="scientific">Rhizoctonia solani</name>
    <dbReference type="NCBI Taxonomy" id="456999"/>
    <lineage>
        <taxon>Eukaryota</taxon>
        <taxon>Fungi</taxon>
        <taxon>Dikarya</taxon>
        <taxon>Basidiomycota</taxon>
        <taxon>Agaricomycotina</taxon>
        <taxon>Agaricomycetes</taxon>
        <taxon>Cantharellales</taxon>
        <taxon>Ceratobasidiaceae</taxon>
        <taxon>Rhizoctonia</taxon>
    </lineage>
</organism>
<sequence>MIFPKRVCFIFPDAMAKVIEDIREPYSGLSSRIHSVTEGPKSELARAHSYSATQELMIRKLVARENVHLSQMEHEISLIPKPVASYRKATDYAQRLVDLVAGLRCIRENGPHMTTAPVLAHQKRFDSCITLALYACEHAFRSQRALPHILPSYRKVFDAELMIDTLQTDIGHAMAENEVMEQVACAVGGLVEVARELFGTRVWLEGVDDVHFGIGL</sequence>
<dbReference type="Proteomes" id="UP000663843">
    <property type="component" value="Unassembled WGS sequence"/>
</dbReference>
<name>A0A8H3HHU5_9AGAM</name>